<sequence length="145" mass="16653">MEINIKRFDELSTTELYEILRCRAEVFVVEQNCPYQDLDMADMHSTHVYIEDNGRIKSYLRVIDPGIKYPSAASIGRVLTMREYRGAGLTHLLMDEAIKIARSMSPRIEIEAQSYLCDFYKSLGFVEASGEFMLDGIPHLSMTME</sequence>
<accession>A0A4P7W3G0</accession>
<dbReference type="Pfam" id="PF13673">
    <property type="entry name" value="Acetyltransf_10"/>
    <property type="match status" value="1"/>
</dbReference>
<dbReference type="AlphaFoldDB" id="A0A4P7W3G0"/>
<dbReference type="EMBL" id="CP039396">
    <property type="protein sequence ID" value="QCD42471.1"/>
    <property type="molecule type" value="Genomic_DNA"/>
</dbReference>
<dbReference type="CDD" id="cd04301">
    <property type="entry name" value="NAT_SF"/>
    <property type="match status" value="1"/>
</dbReference>
<evidence type="ECO:0000313" key="2">
    <source>
        <dbReference type="EMBL" id="QCD42471.1"/>
    </source>
</evidence>
<feature type="domain" description="N-acetyltransferase" evidence="1">
    <location>
        <begin position="3"/>
        <end position="145"/>
    </location>
</feature>
<evidence type="ECO:0000259" key="1">
    <source>
        <dbReference type="PROSITE" id="PS51186"/>
    </source>
</evidence>
<keyword evidence="3" id="KW-1185">Reference proteome</keyword>
<reference evidence="3" key="1">
    <citation type="submission" date="2019-02" db="EMBL/GenBank/DDBJ databases">
        <title>Isolation and identification of novel species under the genus Muribaculum.</title>
        <authorList>
            <person name="Miyake S."/>
            <person name="Ding Y."/>
            <person name="Low A."/>
            <person name="Soh M."/>
            <person name="Seedorf H."/>
        </authorList>
    </citation>
    <scope>NUCLEOTIDE SEQUENCE [LARGE SCALE GENOMIC DNA]</scope>
    <source>
        <strain evidence="3">H5</strain>
    </source>
</reference>
<dbReference type="KEGG" id="ddb:E7747_09390"/>
<dbReference type="Gene3D" id="3.40.630.30">
    <property type="match status" value="1"/>
</dbReference>
<dbReference type="RefSeq" id="WP_136415575.1">
    <property type="nucleotide sequence ID" value="NZ_CP039396.1"/>
</dbReference>
<evidence type="ECO:0000313" key="3">
    <source>
        <dbReference type="Proteomes" id="UP000297149"/>
    </source>
</evidence>
<dbReference type="PROSITE" id="PS51186">
    <property type="entry name" value="GNAT"/>
    <property type="match status" value="1"/>
</dbReference>
<dbReference type="InterPro" id="IPR016181">
    <property type="entry name" value="Acyl_CoA_acyltransferase"/>
</dbReference>
<dbReference type="InterPro" id="IPR000182">
    <property type="entry name" value="GNAT_dom"/>
</dbReference>
<organism evidence="2 3">
    <name type="scientific">Duncaniella dubosii</name>
    <dbReference type="NCBI Taxonomy" id="2518971"/>
    <lineage>
        <taxon>Bacteria</taxon>
        <taxon>Pseudomonadati</taxon>
        <taxon>Bacteroidota</taxon>
        <taxon>Bacteroidia</taxon>
        <taxon>Bacteroidales</taxon>
        <taxon>Muribaculaceae</taxon>
        <taxon>Duncaniella</taxon>
    </lineage>
</organism>
<keyword evidence="2" id="KW-0808">Transferase</keyword>
<name>A0A4P7W3G0_9BACT</name>
<dbReference type="Proteomes" id="UP000297149">
    <property type="component" value="Chromosome"/>
</dbReference>
<gene>
    <name evidence="2" type="ORF">E7747_09390</name>
</gene>
<dbReference type="SUPFAM" id="SSF55729">
    <property type="entry name" value="Acyl-CoA N-acyltransferases (Nat)"/>
    <property type="match status" value="1"/>
</dbReference>
<dbReference type="GO" id="GO:0016747">
    <property type="term" value="F:acyltransferase activity, transferring groups other than amino-acyl groups"/>
    <property type="evidence" value="ECO:0007669"/>
    <property type="project" value="InterPro"/>
</dbReference>
<protein>
    <submittedName>
        <fullName evidence="2">GNAT family N-acetyltransferase</fullName>
    </submittedName>
</protein>
<proteinExistence type="predicted"/>